<name>A0A9P8THN5_9ASCO</name>
<dbReference type="AlphaFoldDB" id="A0A9P8THN5"/>
<protein>
    <submittedName>
        <fullName evidence="1">Uncharacterized protein</fullName>
    </submittedName>
</protein>
<dbReference type="Proteomes" id="UP000788993">
    <property type="component" value="Unassembled WGS sequence"/>
</dbReference>
<reference evidence="1" key="2">
    <citation type="submission" date="2021-01" db="EMBL/GenBank/DDBJ databases">
        <authorList>
            <person name="Schikora-Tamarit M.A."/>
        </authorList>
    </citation>
    <scope>NUCLEOTIDE SEQUENCE</scope>
    <source>
        <strain evidence="1">NCAIM Y.01608</strain>
    </source>
</reference>
<organism evidence="1 2">
    <name type="scientific">Ogataea polymorpha</name>
    <dbReference type="NCBI Taxonomy" id="460523"/>
    <lineage>
        <taxon>Eukaryota</taxon>
        <taxon>Fungi</taxon>
        <taxon>Dikarya</taxon>
        <taxon>Ascomycota</taxon>
        <taxon>Saccharomycotina</taxon>
        <taxon>Pichiomycetes</taxon>
        <taxon>Pichiales</taxon>
        <taxon>Pichiaceae</taxon>
        <taxon>Ogataea</taxon>
    </lineage>
</organism>
<keyword evidence="2" id="KW-1185">Reference proteome</keyword>
<comment type="caution">
    <text evidence="1">The sequence shown here is derived from an EMBL/GenBank/DDBJ whole genome shotgun (WGS) entry which is preliminary data.</text>
</comment>
<sequence length="190" mass="19414">MLDSFAFESDIGLTWPLSIFEAEWVDSHSDSEICSCVKLATDPSSISAGKDTASPPGFLASAGSVGSVERSIKSCGNGLCDDHFVPVLGTGSGSTGWFSVLFSPLSWISGNRSMLKSTSESSDGSDDLRSTEVSVASVGCDFSGSTVTTGTAGSWGIDLNGEYIGITLAVNCSIGGCICSVGGCLYSPCI</sequence>
<evidence type="ECO:0000313" key="2">
    <source>
        <dbReference type="Proteomes" id="UP000788993"/>
    </source>
</evidence>
<gene>
    <name evidence="1" type="ORF">OGATHE_000024</name>
</gene>
<dbReference type="EMBL" id="JAEUBD010000013">
    <property type="protein sequence ID" value="KAH3678756.1"/>
    <property type="molecule type" value="Genomic_DNA"/>
</dbReference>
<reference evidence="1" key="1">
    <citation type="journal article" date="2021" name="Open Biol.">
        <title>Shared evolutionary footprints suggest mitochondrial oxidative damage underlies multiple complex I losses in fungi.</title>
        <authorList>
            <person name="Schikora-Tamarit M.A."/>
            <person name="Marcet-Houben M."/>
            <person name="Nosek J."/>
            <person name="Gabaldon T."/>
        </authorList>
    </citation>
    <scope>NUCLEOTIDE SEQUENCE</scope>
    <source>
        <strain evidence="1">NCAIM Y.01608</strain>
    </source>
</reference>
<evidence type="ECO:0000313" key="1">
    <source>
        <dbReference type="EMBL" id="KAH3678756.1"/>
    </source>
</evidence>
<proteinExistence type="predicted"/>
<accession>A0A9P8THN5</accession>